<comment type="caution">
    <text evidence="3">The sequence shown here is derived from an EMBL/GenBank/DDBJ whole genome shotgun (WGS) entry which is preliminary data.</text>
</comment>
<evidence type="ECO:0000313" key="4">
    <source>
        <dbReference type="Proteomes" id="UP000574390"/>
    </source>
</evidence>
<evidence type="ECO:0000313" key="3">
    <source>
        <dbReference type="EMBL" id="KAF4726166.1"/>
    </source>
</evidence>
<sequence>MHVLTAACLLLACCFPSARGKPPRAPPRPNPRNSAAEANSNIIDGPTGEQYTVVMLNADWSANTTAWESPYDLVADGSSSCRPLHYLTVFDFTTLQNPDTAAYLVFPIYETTLAEVRNLTKRAVSPTKGRHSPFQTVLPMRNAATGAGDAAPPGAQLALELMGWLMKPEQDTESSEFLSSILERILEPGTLETLVAEEWHQTAFLLLSEVCDMACPPRGTGRANFTTLVERAISPVGCGVQAAEAWLDIALDGNHLEPAERENFATTISTFLTECNLSDFECRCPLWRKLGSIPSTIASP</sequence>
<protein>
    <submittedName>
        <fullName evidence="3">Uncharacterized protein</fullName>
    </submittedName>
</protein>
<feature type="chain" id="PRO_5029614486" evidence="2">
    <location>
        <begin position="21"/>
        <end position="300"/>
    </location>
</feature>
<reference evidence="3 4" key="1">
    <citation type="submission" date="2020-04" db="EMBL/GenBank/DDBJ databases">
        <title>Perkinsus olseni comparative genomics.</title>
        <authorList>
            <person name="Bogema D.R."/>
        </authorList>
    </citation>
    <scope>NUCLEOTIDE SEQUENCE [LARGE SCALE GENOMIC DNA]</scope>
    <source>
        <strain evidence="3">ATCC PRA-205</strain>
    </source>
</reference>
<dbReference type="AlphaFoldDB" id="A0A7J6S0W6"/>
<feature type="compositionally biased region" description="Low complexity" evidence="1">
    <location>
        <begin position="31"/>
        <end position="41"/>
    </location>
</feature>
<dbReference type="EMBL" id="JABANM010018401">
    <property type="protein sequence ID" value="KAF4726166.1"/>
    <property type="molecule type" value="Genomic_DNA"/>
</dbReference>
<keyword evidence="2" id="KW-0732">Signal</keyword>
<feature type="region of interest" description="Disordered" evidence="1">
    <location>
        <begin position="19"/>
        <end position="42"/>
    </location>
</feature>
<name>A0A7J6S0W6_PEROL</name>
<organism evidence="3 4">
    <name type="scientific">Perkinsus olseni</name>
    <name type="common">Perkinsus atlanticus</name>
    <dbReference type="NCBI Taxonomy" id="32597"/>
    <lineage>
        <taxon>Eukaryota</taxon>
        <taxon>Sar</taxon>
        <taxon>Alveolata</taxon>
        <taxon>Perkinsozoa</taxon>
        <taxon>Perkinsea</taxon>
        <taxon>Perkinsida</taxon>
        <taxon>Perkinsidae</taxon>
        <taxon>Perkinsus</taxon>
    </lineage>
</organism>
<gene>
    <name evidence="3" type="ORF">FOZ62_013637</name>
</gene>
<feature type="signal peptide" evidence="2">
    <location>
        <begin position="1"/>
        <end position="20"/>
    </location>
</feature>
<proteinExistence type="predicted"/>
<evidence type="ECO:0000256" key="2">
    <source>
        <dbReference type="SAM" id="SignalP"/>
    </source>
</evidence>
<evidence type="ECO:0000256" key="1">
    <source>
        <dbReference type="SAM" id="MobiDB-lite"/>
    </source>
</evidence>
<accession>A0A7J6S0W6</accession>
<dbReference type="Proteomes" id="UP000574390">
    <property type="component" value="Unassembled WGS sequence"/>
</dbReference>
<feature type="non-terminal residue" evidence="3">
    <location>
        <position position="300"/>
    </location>
</feature>